<dbReference type="SMART" id="SM00644">
    <property type="entry name" value="Ami_2"/>
    <property type="match status" value="1"/>
</dbReference>
<accession>A0A3S4HIP4</accession>
<dbReference type="InterPro" id="IPR000182">
    <property type="entry name" value="GNAT_dom"/>
</dbReference>
<dbReference type="GO" id="GO:0008745">
    <property type="term" value="F:N-acetylmuramoyl-L-alanine amidase activity"/>
    <property type="evidence" value="ECO:0007669"/>
    <property type="project" value="UniProtKB-EC"/>
</dbReference>
<dbReference type="Proteomes" id="UP000275777">
    <property type="component" value="Chromosome"/>
</dbReference>
<dbReference type="EC" id="3.5.1.28" evidence="3"/>
<dbReference type="Gene3D" id="3.40.80.10">
    <property type="entry name" value="Peptidoglycan recognition protein-like"/>
    <property type="match status" value="1"/>
</dbReference>
<dbReference type="Gene3D" id="3.40.630.30">
    <property type="match status" value="1"/>
</dbReference>
<dbReference type="PROSITE" id="PS51186">
    <property type="entry name" value="GNAT"/>
    <property type="match status" value="1"/>
</dbReference>
<dbReference type="Pfam" id="PF01510">
    <property type="entry name" value="Amidase_2"/>
    <property type="match status" value="1"/>
</dbReference>
<dbReference type="SUPFAM" id="SSF55846">
    <property type="entry name" value="N-acetylmuramoyl-L-alanine amidase-like"/>
    <property type="match status" value="1"/>
</dbReference>
<dbReference type="AlphaFoldDB" id="A0A3S4HIP4"/>
<dbReference type="Pfam" id="PF00583">
    <property type="entry name" value="Acetyltransf_1"/>
    <property type="match status" value="1"/>
</dbReference>
<dbReference type="GO" id="GO:0016747">
    <property type="term" value="F:acyltransferase activity, transferring groups other than amino-acyl groups"/>
    <property type="evidence" value="ECO:0007669"/>
    <property type="project" value="InterPro"/>
</dbReference>
<evidence type="ECO:0000313" key="3">
    <source>
        <dbReference type="EMBL" id="VEB40404.1"/>
    </source>
</evidence>
<gene>
    <name evidence="3" type="primary">ampD</name>
    <name evidence="3" type="ORF">NCTC9695_00803</name>
</gene>
<dbReference type="SUPFAM" id="SSF55729">
    <property type="entry name" value="Acyl-CoA N-acyltransferases (Nat)"/>
    <property type="match status" value="1"/>
</dbReference>
<name>A0A3S4HIP4_CHRVL</name>
<sequence length="547" mass="60361">MEVPFEVRELARDDAALTRRALRLQLDAHRLEVEWLNYPKLPVMWPDLAALHSCRDRILAAFERDELRGLLVTSRRSDGGMHIERTVVDPAHLQQGWGYRLLNRALQGEDSVSVDTAEVNRAAIALYHKAGFVLEQRWNTTDGLALWRLVYRPAAPPALTLGADGWVQGARQLPSPNCDERSPGCAPELLVIHNISLPPYRYGGAGVEQLFSNQLDPDEHPYYKGIQQLRVSSHFFIRRDGQLLQFVPVGKRAWHAGVSNWRGARSAMIFPSAWRWRAATSSRSARRSIGRWRHCPANCAARCPCPRSPATSTSRRGARPIPVPGSTGGAPRPTAAWASEPLFQLQVGAGMIAEGQFFARQREQRVAEAQVERRLVAEPGDRVQIAQQFAERQVDPRFAAGDETDAAVEHHVLRPEIAADGDIREIVLSQQGGAPARHLAGHHPGQQDLVPRQTLQALQADHPVQRDEISLGSVDQPYRDRVGVDVFDGEGAHNTPRISEALASSSLCSNCGLERALSVLPTRVVAMPSASSAVRITVPSSTSLAHR</sequence>
<dbReference type="InterPro" id="IPR002502">
    <property type="entry name" value="Amidase_domain"/>
</dbReference>
<organism evidence="3 4">
    <name type="scientific">Chromobacterium violaceum</name>
    <dbReference type="NCBI Taxonomy" id="536"/>
    <lineage>
        <taxon>Bacteria</taxon>
        <taxon>Pseudomonadati</taxon>
        <taxon>Pseudomonadota</taxon>
        <taxon>Betaproteobacteria</taxon>
        <taxon>Neisseriales</taxon>
        <taxon>Chromobacteriaceae</taxon>
        <taxon>Chromobacterium</taxon>
    </lineage>
</organism>
<evidence type="ECO:0000256" key="1">
    <source>
        <dbReference type="SAM" id="MobiDB-lite"/>
    </source>
</evidence>
<evidence type="ECO:0000259" key="2">
    <source>
        <dbReference type="PROSITE" id="PS51186"/>
    </source>
</evidence>
<dbReference type="GO" id="GO:0009253">
    <property type="term" value="P:peptidoglycan catabolic process"/>
    <property type="evidence" value="ECO:0007669"/>
    <property type="project" value="InterPro"/>
</dbReference>
<dbReference type="NCBIfam" id="NF008758">
    <property type="entry name" value="PRK11789.1"/>
    <property type="match status" value="1"/>
</dbReference>
<feature type="region of interest" description="Disordered" evidence="1">
    <location>
        <begin position="305"/>
        <end position="332"/>
    </location>
</feature>
<evidence type="ECO:0000313" key="4">
    <source>
        <dbReference type="Proteomes" id="UP000275777"/>
    </source>
</evidence>
<proteinExistence type="predicted"/>
<reference evidence="3 4" key="1">
    <citation type="submission" date="2018-12" db="EMBL/GenBank/DDBJ databases">
        <authorList>
            <consortium name="Pathogen Informatics"/>
        </authorList>
    </citation>
    <scope>NUCLEOTIDE SEQUENCE [LARGE SCALE GENOMIC DNA]</scope>
    <source>
        <strain evidence="3 4">NCTC9695</strain>
    </source>
</reference>
<feature type="domain" description="N-acetyltransferase" evidence="2">
    <location>
        <begin position="5"/>
        <end position="153"/>
    </location>
</feature>
<dbReference type="InterPro" id="IPR036505">
    <property type="entry name" value="Amidase/PGRP_sf"/>
</dbReference>
<protein>
    <submittedName>
        <fullName evidence="3">1,6-anhydro-N-acetylmuramyl-L-alanine amidase AmpD</fullName>
        <ecNumber evidence="3">3.5.1.28</ecNumber>
    </submittedName>
</protein>
<dbReference type="InterPro" id="IPR016181">
    <property type="entry name" value="Acyl_CoA_acyltransferase"/>
</dbReference>
<keyword evidence="3" id="KW-0378">Hydrolase</keyword>
<dbReference type="EMBL" id="LR134182">
    <property type="protein sequence ID" value="VEB40404.1"/>
    <property type="molecule type" value="Genomic_DNA"/>
</dbReference>